<sequence length="194" mass="21468">MGEPSRDVIADRFLGALAVACSQIGKHWFLVPVHSKATLPVYRERVYCYELYHQLRTLTDDDATLGAPEYTVSGEIDKAGLHSVIEHGRHKPDLVWHKPGTGDNAVVVEVKMARGLSAAGIRKDLETLAAFVDAPHGRDYARGVMLLFGPGNEGRLMNRIRLHAGRLTIKHPERISVLWHAKHDEAPRSLGSVV</sequence>
<keyword evidence="2" id="KW-1185">Reference proteome</keyword>
<organism evidence="1 2">
    <name type="scientific">Nocardioides exalbidus</name>
    <dbReference type="NCBI Taxonomy" id="402596"/>
    <lineage>
        <taxon>Bacteria</taxon>
        <taxon>Bacillati</taxon>
        <taxon>Actinomycetota</taxon>
        <taxon>Actinomycetes</taxon>
        <taxon>Propionibacteriales</taxon>
        <taxon>Nocardioidaceae</taxon>
        <taxon>Nocardioides</taxon>
    </lineage>
</organism>
<dbReference type="AlphaFoldDB" id="A0A1H4NWH6"/>
<protein>
    <submittedName>
        <fullName evidence="1">Uncharacterized protein</fullName>
    </submittedName>
</protein>
<dbReference type="STRING" id="402596.SAMN04489844_1471"/>
<evidence type="ECO:0000313" key="2">
    <source>
        <dbReference type="Proteomes" id="UP000198742"/>
    </source>
</evidence>
<dbReference type="OrthoDB" id="9804366at2"/>
<gene>
    <name evidence="1" type="ORF">SAMN04489844_1471</name>
</gene>
<accession>A0A1H4NWH6</accession>
<dbReference type="EMBL" id="FNRT01000002">
    <property type="protein sequence ID" value="SEB99541.1"/>
    <property type="molecule type" value="Genomic_DNA"/>
</dbReference>
<proteinExistence type="predicted"/>
<reference evidence="2" key="1">
    <citation type="submission" date="2016-10" db="EMBL/GenBank/DDBJ databases">
        <authorList>
            <person name="Varghese N."/>
            <person name="Submissions S."/>
        </authorList>
    </citation>
    <scope>NUCLEOTIDE SEQUENCE [LARGE SCALE GENOMIC DNA]</scope>
    <source>
        <strain evidence="2">DSM 22017</strain>
    </source>
</reference>
<dbReference type="RefSeq" id="WP_090968521.1">
    <property type="nucleotide sequence ID" value="NZ_FNRT01000002.1"/>
</dbReference>
<dbReference type="Proteomes" id="UP000198742">
    <property type="component" value="Unassembled WGS sequence"/>
</dbReference>
<evidence type="ECO:0000313" key="1">
    <source>
        <dbReference type="EMBL" id="SEB99541.1"/>
    </source>
</evidence>
<name>A0A1H4NWH6_9ACTN</name>